<comment type="caution">
    <text evidence="3">The sequence shown here is derived from an EMBL/GenBank/DDBJ whole genome shotgun (WGS) entry which is preliminary data.</text>
</comment>
<dbReference type="SUPFAM" id="SSF51735">
    <property type="entry name" value="NAD(P)-binding Rossmann-fold domains"/>
    <property type="match status" value="1"/>
</dbReference>
<dbReference type="Pfam" id="PF01408">
    <property type="entry name" value="GFO_IDH_MocA"/>
    <property type="match status" value="1"/>
</dbReference>
<dbReference type="InterPro" id="IPR050463">
    <property type="entry name" value="Gfo/Idh/MocA_oxidrdct_glycsds"/>
</dbReference>
<dbReference type="PROSITE" id="PS51318">
    <property type="entry name" value="TAT"/>
    <property type="match status" value="1"/>
</dbReference>
<dbReference type="InterPro" id="IPR000683">
    <property type="entry name" value="Gfo/Idh/MocA-like_OxRdtase_N"/>
</dbReference>
<evidence type="ECO:0000313" key="4">
    <source>
        <dbReference type="Proteomes" id="UP000617628"/>
    </source>
</evidence>
<evidence type="ECO:0000259" key="1">
    <source>
        <dbReference type="Pfam" id="PF01408"/>
    </source>
</evidence>
<dbReference type="InterPro" id="IPR036291">
    <property type="entry name" value="NAD(P)-bd_dom_sf"/>
</dbReference>
<evidence type="ECO:0000313" key="3">
    <source>
        <dbReference type="EMBL" id="MBK1878604.1"/>
    </source>
</evidence>
<dbReference type="EMBL" id="JAENIL010000032">
    <property type="protein sequence ID" value="MBK1878604.1"/>
    <property type="molecule type" value="Genomic_DNA"/>
</dbReference>
<dbReference type="Proteomes" id="UP000617628">
    <property type="component" value="Unassembled WGS sequence"/>
</dbReference>
<organism evidence="3 4">
    <name type="scientific">Pelagicoccus mobilis</name>
    <dbReference type="NCBI Taxonomy" id="415221"/>
    <lineage>
        <taxon>Bacteria</taxon>
        <taxon>Pseudomonadati</taxon>
        <taxon>Verrucomicrobiota</taxon>
        <taxon>Opitutia</taxon>
        <taxon>Puniceicoccales</taxon>
        <taxon>Pelagicoccaceae</taxon>
        <taxon>Pelagicoccus</taxon>
    </lineage>
</organism>
<evidence type="ECO:0000259" key="2">
    <source>
        <dbReference type="Pfam" id="PF19051"/>
    </source>
</evidence>
<protein>
    <submittedName>
        <fullName evidence="3">Gfo/Idh/MocA family oxidoreductase</fullName>
    </submittedName>
</protein>
<dbReference type="InterPro" id="IPR043906">
    <property type="entry name" value="Gfo/Idh/MocA_OxRdtase_bact_C"/>
</dbReference>
<reference evidence="3" key="1">
    <citation type="submission" date="2021-01" db="EMBL/GenBank/DDBJ databases">
        <title>Modified the classification status of verrucomicrobia.</title>
        <authorList>
            <person name="Feng X."/>
        </authorList>
    </citation>
    <scope>NUCLEOTIDE SEQUENCE</scope>
    <source>
        <strain evidence="3">KCTC 13126</strain>
    </source>
</reference>
<dbReference type="Gene3D" id="3.40.50.720">
    <property type="entry name" value="NAD(P)-binding Rossmann-like Domain"/>
    <property type="match status" value="1"/>
</dbReference>
<dbReference type="SUPFAM" id="SSF55347">
    <property type="entry name" value="Glyceraldehyde-3-phosphate dehydrogenase-like, C-terminal domain"/>
    <property type="match status" value="1"/>
</dbReference>
<dbReference type="InterPro" id="IPR006311">
    <property type="entry name" value="TAT_signal"/>
</dbReference>
<dbReference type="GO" id="GO:0000166">
    <property type="term" value="F:nucleotide binding"/>
    <property type="evidence" value="ECO:0007669"/>
    <property type="project" value="InterPro"/>
</dbReference>
<dbReference type="Gene3D" id="3.30.360.10">
    <property type="entry name" value="Dihydrodipicolinate Reductase, domain 2"/>
    <property type="match status" value="1"/>
</dbReference>
<proteinExistence type="predicted"/>
<dbReference type="Pfam" id="PF19051">
    <property type="entry name" value="GFO_IDH_MocA_C2"/>
    <property type="match status" value="1"/>
</dbReference>
<dbReference type="PANTHER" id="PTHR43818">
    <property type="entry name" value="BCDNA.GH03377"/>
    <property type="match status" value="1"/>
</dbReference>
<dbReference type="RefSeq" id="WP_200356816.1">
    <property type="nucleotide sequence ID" value="NZ_JAENIL010000032.1"/>
</dbReference>
<sequence length="457" mass="51135">MKDTPSTNSATSRRSFIQKSAVAGAGFMMMPSGSLFGKTSANNKLNIALIGAYGRAKAHYQTLHNENVVAICDVSAENLAFAQKEFPKAKAYTDWRKCIDHKGIDAVLCCTPDHHHAFISNWALNRDLHCYMEKPLAITVEEARIVRKTYLKKKKKLATQVGMQRHAMENFPRLREMILDGAIGTLKDVHVWGNRQIPKPGYLPAAGKPPAGLDWDLWLGPSPDHPYNPEYFVGRPGANCLQWNMYWDFGIGQMGDMGSHTMDLIWNVIDADLPDSVKVSSPEAFNPDVTPVNLTSSFIFPKNSWRDKLRVTWYQGGAMPKSPSKWVDLNKIGHGAFFKGDKGFIIADFRSRMLYPFGSNADLSYYTPRKKSDQIPPIDNFQEQWTSACKQGDPSKTACNFEYSANMIETMCLGLVGYRAGIGESLTYDGKKGKITNLASANQYLTKPYRKGWTMNG</sequence>
<keyword evidence="4" id="KW-1185">Reference proteome</keyword>
<name>A0A934S387_9BACT</name>
<gene>
    <name evidence="3" type="ORF">JIN87_17115</name>
</gene>
<feature type="domain" description="Gfo/Idh/MocA-like oxidoreductase N-terminal" evidence="1">
    <location>
        <begin position="45"/>
        <end position="158"/>
    </location>
</feature>
<dbReference type="PANTHER" id="PTHR43818:SF10">
    <property type="entry name" value="NADH-DEPENDENT DEHYDROGENASE-RELATED"/>
    <property type="match status" value="1"/>
</dbReference>
<feature type="domain" description="Gfo/Idh/MocA-like oxidoreductase bacterial type C-terminal" evidence="2">
    <location>
        <begin position="210"/>
        <end position="283"/>
    </location>
</feature>
<accession>A0A934S387</accession>
<dbReference type="AlphaFoldDB" id="A0A934S387"/>